<evidence type="ECO:0000256" key="1">
    <source>
        <dbReference type="ARBA" id="ARBA00023054"/>
    </source>
</evidence>
<dbReference type="Gramene" id="PHT80537">
    <property type="protein sequence ID" value="PHT80537"/>
    <property type="gene ID" value="T459_18589"/>
</dbReference>
<dbReference type="PROSITE" id="PS51774">
    <property type="entry name" value="NAB"/>
    <property type="match status" value="1"/>
</dbReference>
<sequence>MGVATDKLSTYWCCSNNGQNSIQNGSPWLQSTLAELDEKTNEILKIINEDADTFAQRAEMYFKKRPQLVNMVEGIYRSHRLLAEGCDQIKCASRTRILAAWTSALPLTKYSEEILISSMEKSYDSYSESFDPESESNCDLSEIEDPDNDEEEIQIQIQFEKEKPEASSGLSLKTDEVLKLNEEIERLKEESRVHQELLMQKDEEKKEAIRQLCIALDLLGEENKRLRMSVAKASPKRDFSIELKASKKGFLKRLFTRSHKY</sequence>
<accession>A0A1U8H6T9</accession>
<feature type="region of interest" description="Disordered" evidence="4">
    <location>
        <begin position="126"/>
        <end position="147"/>
    </location>
</feature>
<dbReference type="STRING" id="4072.A0A1U8H6T9"/>
<dbReference type="SMR" id="A0A1U8H6T9"/>
<comment type="similarity">
    <text evidence="2">Belongs to the NET family.</text>
</comment>
<dbReference type="GO" id="GO:0003779">
    <property type="term" value="F:actin binding"/>
    <property type="evidence" value="ECO:0007669"/>
    <property type="project" value="InterPro"/>
</dbReference>
<comment type="caution">
    <text evidence="6">The sequence shown here is derived from an EMBL/GenBank/DDBJ whole genome shotgun (WGS) entry which is preliminary data.</text>
</comment>
<feature type="coiled-coil region" evidence="3">
    <location>
        <begin position="170"/>
        <end position="207"/>
    </location>
</feature>
<dbReference type="Proteomes" id="UP000222542">
    <property type="component" value="Unassembled WGS sequence"/>
</dbReference>
<keyword evidence="1 3" id="KW-0175">Coiled coil</keyword>
<evidence type="ECO:0000313" key="7">
    <source>
        <dbReference type="Proteomes" id="UP000222542"/>
    </source>
</evidence>
<dbReference type="PANTHER" id="PTHR32258:SF34">
    <property type="entry name" value="PROTEIN NETWORKED 3A-LIKE"/>
    <property type="match status" value="1"/>
</dbReference>
<protein>
    <recommendedName>
        <fullName evidence="5">NAB domain-containing protein</fullName>
    </recommendedName>
</protein>
<evidence type="ECO:0000256" key="4">
    <source>
        <dbReference type="SAM" id="MobiDB-lite"/>
    </source>
</evidence>
<dbReference type="AlphaFoldDB" id="A0A1U8H6T9"/>
<dbReference type="OMA" id="KCASRTR"/>
<evidence type="ECO:0000256" key="2">
    <source>
        <dbReference type="ARBA" id="ARBA00038006"/>
    </source>
</evidence>
<evidence type="ECO:0000256" key="3">
    <source>
        <dbReference type="SAM" id="Coils"/>
    </source>
</evidence>
<dbReference type="InterPro" id="IPR051861">
    <property type="entry name" value="NET_actin-binding_domain"/>
</dbReference>
<feature type="compositionally biased region" description="Acidic residues" evidence="4">
    <location>
        <begin position="130"/>
        <end position="147"/>
    </location>
</feature>
<dbReference type="KEGG" id="cann:107874547"/>
<name>A0A1U8H6T9_CAPAN</name>
<dbReference type="Pfam" id="PF07765">
    <property type="entry name" value="KIP1"/>
    <property type="match status" value="1"/>
</dbReference>
<dbReference type="PANTHER" id="PTHR32258">
    <property type="entry name" value="PROTEIN NETWORKED 4A"/>
    <property type="match status" value="1"/>
</dbReference>
<reference evidence="6 7" key="2">
    <citation type="journal article" date="2017" name="Genome Biol.">
        <title>New reference genome sequences of hot pepper reveal the massive evolution of plant disease-resistance genes by retroduplication.</title>
        <authorList>
            <person name="Kim S."/>
            <person name="Park J."/>
            <person name="Yeom S.I."/>
            <person name="Kim Y.M."/>
            <person name="Seo E."/>
            <person name="Kim K.T."/>
            <person name="Kim M.S."/>
            <person name="Lee J.M."/>
            <person name="Cheong K."/>
            <person name="Shin H.S."/>
            <person name="Kim S.B."/>
            <person name="Han K."/>
            <person name="Lee J."/>
            <person name="Park M."/>
            <person name="Lee H.A."/>
            <person name="Lee H.Y."/>
            <person name="Lee Y."/>
            <person name="Oh S."/>
            <person name="Lee J.H."/>
            <person name="Choi E."/>
            <person name="Choi E."/>
            <person name="Lee S.E."/>
            <person name="Jeon J."/>
            <person name="Kim H."/>
            <person name="Choi G."/>
            <person name="Song H."/>
            <person name="Lee J."/>
            <person name="Lee S.C."/>
            <person name="Kwon J.K."/>
            <person name="Lee H.Y."/>
            <person name="Koo N."/>
            <person name="Hong Y."/>
            <person name="Kim R.W."/>
            <person name="Kang W.H."/>
            <person name="Huh J.H."/>
            <person name="Kang B.C."/>
            <person name="Yang T.J."/>
            <person name="Lee Y.H."/>
            <person name="Bennetzen J.L."/>
            <person name="Choi D."/>
        </authorList>
    </citation>
    <scope>NUCLEOTIDE SEQUENCE [LARGE SCALE GENOMIC DNA]</scope>
    <source>
        <strain evidence="7">cv. CM334</strain>
    </source>
</reference>
<dbReference type="InterPro" id="IPR011684">
    <property type="entry name" value="NAB"/>
</dbReference>
<gene>
    <name evidence="6" type="ORF">T459_18589</name>
</gene>
<dbReference type="OrthoDB" id="2019833at2759"/>
<evidence type="ECO:0000313" key="6">
    <source>
        <dbReference type="EMBL" id="PHT80537.1"/>
    </source>
</evidence>
<feature type="domain" description="NAB" evidence="5">
    <location>
        <begin position="8"/>
        <end position="93"/>
    </location>
</feature>
<evidence type="ECO:0000259" key="5">
    <source>
        <dbReference type="PROSITE" id="PS51774"/>
    </source>
</evidence>
<reference evidence="6 7" key="1">
    <citation type="journal article" date="2014" name="Nat. Genet.">
        <title>Genome sequence of the hot pepper provides insights into the evolution of pungency in Capsicum species.</title>
        <authorList>
            <person name="Kim S."/>
            <person name="Park M."/>
            <person name="Yeom S.I."/>
            <person name="Kim Y.M."/>
            <person name="Lee J.M."/>
            <person name="Lee H.A."/>
            <person name="Seo E."/>
            <person name="Choi J."/>
            <person name="Cheong K."/>
            <person name="Kim K.T."/>
            <person name="Jung K."/>
            <person name="Lee G.W."/>
            <person name="Oh S.K."/>
            <person name="Bae C."/>
            <person name="Kim S.B."/>
            <person name="Lee H.Y."/>
            <person name="Kim S.Y."/>
            <person name="Kim M.S."/>
            <person name="Kang B.C."/>
            <person name="Jo Y.D."/>
            <person name="Yang H.B."/>
            <person name="Jeong H.J."/>
            <person name="Kang W.H."/>
            <person name="Kwon J.K."/>
            <person name="Shin C."/>
            <person name="Lim J.Y."/>
            <person name="Park J.H."/>
            <person name="Huh J.H."/>
            <person name="Kim J.S."/>
            <person name="Kim B.D."/>
            <person name="Cohen O."/>
            <person name="Paran I."/>
            <person name="Suh M.C."/>
            <person name="Lee S.B."/>
            <person name="Kim Y.K."/>
            <person name="Shin Y."/>
            <person name="Noh S.J."/>
            <person name="Park J."/>
            <person name="Seo Y.S."/>
            <person name="Kwon S.Y."/>
            <person name="Kim H.A."/>
            <person name="Park J.M."/>
            <person name="Kim H.J."/>
            <person name="Choi S.B."/>
            <person name="Bosland P.W."/>
            <person name="Reeves G."/>
            <person name="Jo S.H."/>
            <person name="Lee B.W."/>
            <person name="Cho H.T."/>
            <person name="Choi H.S."/>
            <person name="Lee M.S."/>
            <person name="Yu Y."/>
            <person name="Do Choi Y."/>
            <person name="Park B.S."/>
            <person name="van Deynze A."/>
            <person name="Ashrafi H."/>
            <person name="Hill T."/>
            <person name="Kim W.T."/>
            <person name="Pai H.S."/>
            <person name="Ahn H.K."/>
            <person name="Yeam I."/>
            <person name="Giovannoni J.J."/>
            <person name="Rose J.K."/>
            <person name="Sorensen I."/>
            <person name="Lee S.J."/>
            <person name="Kim R.W."/>
            <person name="Choi I.Y."/>
            <person name="Choi B.S."/>
            <person name="Lim J.S."/>
            <person name="Lee Y.H."/>
            <person name="Choi D."/>
        </authorList>
    </citation>
    <scope>NUCLEOTIDE SEQUENCE [LARGE SCALE GENOMIC DNA]</scope>
    <source>
        <strain evidence="7">cv. CM334</strain>
    </source>
</reference>
<proteinExistence type="inferred from homology"/>
<keyword evidence="7" id="KW-1185">Reference proteome</keyword>
<dbReference type="GO" id="GO:0005774">
    <property type="term" value="C:vacuolar membrane"/>
    <property type="evidence" value="ECO:0000318"/>
    <property type="project" value="GO_Central"/>
</dbReference>
<organism evidence="6 7">
    <name type="scientific">Capsicum annuum</name>
    <name type="common">Capsicum pepper</name>
    <dbReference type="NCBI Taxonomy" id="4072"/>
    <lineage>
        <taxon>Eukaryota</taxon>
        <taxon>Viridiplantae</taxon>
        <taxon>Streptophyta</taxon>
        <taxon>Embryophyta</taxon>
        <taxon>Tracheophyta</taxon>
        <taxon>Spermatophyta</taxon>
        <taxon>Magnoliopsida</taxon>
        <taxon>eudicotyledons</taxon>
        <taxon>Gunneridae</taxon>
        <taxon>Pentapetalae</taxon>
        <taxon>asterids</taxon>
        <taxon>lamiids</taxon>
        <taxon>Solanales</taxon>
        <taxon>Solanaceae</taxon>
        <taxon>Solanoideae</taxon>
        <taxon>Capsiceae</taxon>
        <taxon>Capsicum</taxon>
    </lineage>
</organism>
<dbReference type="EMBL" id="AYRZ02000006">
    <property type="protein sequence ID" value="PHT80537.1"/>
    <property type="molecule type" value="Genomic_DNA"/>
</dbReference>